<evidence type="ECO:0000313" key="6">
    <source>
        <dbReference type="EMBL" id="OGY10937.1"/>
    </source>
</evidence>
<dbReference type="InterPro" id="IPR000537">
    <property type="entry name" value="UbiA_prenyltransferase"/>
</dbReference>
<comment type="subcellular location">
    <subcellularLocation>
        <location evidence="1">Membrane</location>
        <topology evidence="1">Multi-pass membrane protein</topology>
    </subcellularLocation>
</comment>
<evidence type="ECO:0008006" key="8">
    <source>
        <dbReference type="Google" id="ProtNLM"/>
    </source>
</evidence>
<dbReference type="Proteomes" id="UP000178272">
    <property type="component" value="Unassembled WGS sequence"/>
</dbReference>
<feature type="transmembrane region" description="Helical" evidence="5">
    <location>
        <begin position="21"/>
        <end position="39"/>
    </location>
</feature>
<feature type="transmembrane region" description="Helical" evidence="5">
    <location>
        <begin position="45"/>
        <end position="63"/>
    </location>
</feature>
<feature type="transmembrane region" description="Helical" evidence="5">
    <location>
        <begin position="246"/>
        <end position="273"/>
    </location>
</feature>
<dbReference type="GO" id="GO:0016020">
    <property type="term" value="C:membrane"/>
    <property type="evidence" value="ECO:0007669"/>
    <property type="project" value="UniProtKB-SubCell"/>
</dbReference>
<evidence type="ECO:0000256" key="3">
    <source>
        <dbReference type="ARBA" id="ARBA00022989"/>
    </source>
</evidence>
<evidence type="ECO:0000256" key="1">
    <source>
        <dbReference type="ARBA" id="ARBA00004141"/>
    </source>
</evidence>
<dbReference type="EMBL" id="MHCA01000047">
    <property type="protein sequence ID" value="OGY10937.1"/>
    <property type="molecule type" value="Genomic_DNA"/>
</dbReference>
<evidence type="ECO:0000256" key="2">
    <source>
        <dbReference type="ARBA" id="ARBA00022692"/>
    </source>
</evidence>
<keyword evidence="3 5" id="KW-1133">Transmembrane helix</keyword>
<name>A0A1G1V6F3_9BACT</name>
<feature type="transmembrane region" description="Helical" evidence="5">
    <location>
        <begin position="197"/>
        <end position="226"/>
    </location>
</feature>
<feature type="transmembrane region" description="Helical" evidence="5">
    <location>
        <begin position="110"/>
        <end position="128"/>
    </location>
</feature>
<organism evidence="6 7">
    <name type="scientific">Candidatus Blackburnbacteria bacterium RIFCSPHIGHO2_12_FULL_41_13b</name>
    <dbReference type="NCBI Taxonomy" id="1797517"/>
    <lineage>
        <taxon>Bacteria</taxon>
        <taxon>Candidatus Blackburniibacteriota</taxon>
    </lineage>
</organism>
<dbReference type="GO" id="GO:0016765">
    <property type="term" value="F:transferase activity, transferring alkyl or aryl (other than methyl) groups"/>
    <property type="evidence" value="ECO:0007669"/>
    <property type="project" value="InterPro"/>
</dbReference>
<accession>A0A1G1V6F3</accession>
<reference evidence="6 7" key="1">
    <citation type="journal article" date="2016" name="Nat. Commun.">
        <title>Thousands of microbial genomes shed light on interconnected biogeochemical processes in an aquifer system.</title>
        <authorList>
            <person name="Anantharaman K."/>
            <person name="Brown C.T."/>
            <person name="Hug L.A."/>
            <person name="Sharon I."/>
            <person name="Castelle C.J."/>
            <person name="Probst A.J."/>
            <person name="Thomas B.C."/>
            <person name="Singh A."/>
            <person name="Wilkins M.J."/>
            <person name="Karaoz U."/>
            <person name="Brodie E.L."/>
            <person name="Williams K.H."/>
            <person name="Hubbard S.S."/>
            <person name="Banfield J.F."/>
        </authorList>
    </citation>
    <scope>NUCLEOTIDE SEQUENCE [LARGE SCALE GENOMIC DNA]</scope>
</reference>
<dbReference type="CDD" id="cd13963">
    <property type="entry name" value="PT_UbiA_2"/>
    <property type="match status" value="1"/>
</dbReference>
<keyword evidence="2 5" id="KW-0812">Transmembrane</keyword>
<dbReference type="Gene3D" id="1.10.357.140">
    <property type="entry name" value="UbiA prenyltransferase"/>
    <property type="match status" value="1"/>
</dbReference>
<feature type="transmembrane region" description="Helical" evidence="5">
    <location>
        <begin position="161"/>
        <end position="177"/>
    </location>
</feature>
<gene>
    <name evidence="6" type="ORF">A3F61_01975</name>
</gene>
<feature type="transmembrane region" description="Helical" evidence="5">
    <location>
        <begin position="135"/>
        <end position="155"/>
    </location>
</feature>
<evidence type="ECO:0000313" key="7">
    <source>
        <dbReference type="Proteomes" id="UP000178272"/>
    </source>
</evidence>
<dbReference type="AlphaFoldDB" id="A0A1G1V6F3"/>
<dbReference type="NCBIfam" id="NF008978">
    <property type="entry name" value="PRK12324.1-4"/>
    <property type="match status" value="1"/>
</dbReference>
<evidence type="ECO:0000256" key="5">
    <source>
        <dbReference type="SAM" id="Phobius"/>
    </source>
</evidence>
<proteinExistence type="predicted"/>
<feature type="transmembrane region" description="Helical" evidence="5">
    <location>
        <begin position="294"/>
        <end position="313"/>
    </location>
</feature>
<evidence type="ECO:0000256" key="4">
    <source>
        <dbReference type="ARBA" id="ARBA00023136"/>
    </source>
</evidence>
<keyword evidence="4 5" id="KW-0472">Membrane</keyword>
<dbReference type="InterPro" id="IPR044878">
    <property type="entry name" value="UbiA_sf"/>
</dbReference>
<feature type="transmembrane region" description="Helical" evidence="5">
    <location>
        <begin position="84"/>
        <end position="104"/>
    </location>
</feature>
<comment type="caution">
    <text evidence="6">The sequence shown here is derived from an EMBL/GenBank/DDBJ whole genome shotgun (WGS) entry which is preliminary data.</text>
</comment>
<dbReference type="STRING" id="1797517.A3F61_01975"/>
<sequence>MFKFLVAVIKTARPRQWIKNLVIFAALVFTAQFFNTELFDKTLQGFFSLSFVVSAVYFINDIADVRSDRLHPFKRFRPIARGDIPVPIALVISGVGIFTGLWLANSLSNFFFLTLLAYFLLQLAYTFWLKEIVVIDILVIATGFIMRVYAGAFLIDAHLSIWFLLCVISVSLFLAAGKRRAELFILHEKAAEHRKTLSLYSTALLDAYLSMFATASWLSWALFTFFKEDETKFYLSEAVSPNLLDAIPLTILGSGKLLMMTIPVVVFGVMRYLRIVYEGSRAETPERVLMTDKPLVVAFALWTTLIFLVLYVFRTG</sequence>
<dbReference type="Pfam" id="PF01040">
    <property type="entry name" value="UbiA"/>
    <property type="match status" value="1"/>
</dbReference>
<protein>
    <recommendedName>
        <fullName evidence="8">Phosphoribose diphosphate--decaprenyl-phosphate phosphoribosyltransferase</fullName>
    </recommendedName>
</protein>